<sequence length="167" mass="18480">MELLNSRRIMNIGVMAAIYALLNVVCAPLAFDQIQLRFSEMLMLLCFFNKDYIFSLTIGCFITNLNSPLGFSDVGFGTAATLAAALLIYFFRDKLNLFVVSLFPVVINGFVVGAELHFINRLPFWQSVLTVSVGEFICVSMLGVVIISALSKKRGFMKVITAGTENE</sequence>
<evidence type="ECO:0000256" key="1">
    <source>
        <dbReference type="SAM" id="Phobius"/>
    </source>
</evidence>
<feature type="transmembrane region" description="Helical" evidence="1">
    <location>
        <begin position="124"/>
        <end position="150"/>
    </location>
</feature>
<evidence type="ECO:0000313" key="3">
    <source>
        <dbReference type="Proteomes" id="UP000006919"/>
    </source>
</evidence>
<keyword evidence="1" id="KW-0472">Membrane</keyword>
<dbReference type="PANTHER" id="PTHR40044">
    <property type="entry name" value="INTEGRAL MEMBRANE PROTEIN-RELATED"/>
    <property type="match status" value="1"/>
</dbReference>
<reference evidence="2 3" key="1">
    <citation type="journal article" date="2011" name="J. Bacteriol.">
        <title>Complete genome of the cellulolytic ruminal bacterium Ruminococcus albus 7.</title>
        <authorList>
            <person name="Suen G."/>
            <person name="Stevenson D.M."/>
            <person name="Bruce D.C."/>
            <person name="Chertkov O."/>
            <person name="Copeland A."/>
            <person name="Cheng J.F."/>
            <person name="Detter C."/>
            <person name="Detter J.C."/>
            <person name="Goodwin L.A."/>
            <person name="Han C.S."/>
            <person name="Hauser L.J."/>
            <person name="Ivanova N.N."/>
            <person name="Kyrpides N.C."/>
            <person name="Land M.L."/>
            <person name="Lapidus A."/>
            <person name="Lucas S."/>
            <person name="Ovchinnikova G."/>
            <person name="Pitluck S."/>
            <person name="Tapia R."/>
            <person name="Woyke T."/>
            <person name="Boyum J."/>
            <person name="Mead D."/>
            <person name="Weimer P.J."/>
        </authorList>
    </citation>
    <scope>NUCLEOTIDE SEQUENCE [LARGE SCALE GENOMIC DNA]</scope>
    <source>
        <strain evidence="3">ATCC 27210 / DSM 20455 / JCM 14654 / NCDO 2250 / 7</strain>
    </source>
</reference>
<dbReference type="OrthoDB" id="9786793at2"/>
<dbReference type="PANTHER" id="PTHR40044:SF1">
    <property type="entry name" value="INTEGRAL MEMBRANE PROTEIN"/>
    <property type="match status" value="1"/>
</dbReference>
<dbReference type="HOGENOM" id="CLU_104115_0_0_9"/>
<feature type="transmembrane region" description="Helical" evidence="1">
    <location>
        <begin position="97"/>
        <end position="118"/>
    </location>
</feature>
<dbReference type="AlphaFoldDB" id="E6UFU3"/>
<dbReference type="Pfam" id="PF06177">
    <property type="entry name" value="QueT"/>
    <property type="match status" value="1"/>
</dbReference>
<dbReference type="Proteomes" id="UP000006919">
    <property type="component" value="Chromosome"/>
</dbReference>
<name>E6UFU3_RUMA7</name>
<dbReference type="EMBL" id="CP002403">
    <property type="protein sequence ID" value="ADU23082.1"/>
    <property type="molecule type" value="Genomic_DNA"/>
</dbReference>
<feature type="transmembrane region" description="Helical" evidence="1">
    <location>
        <begin position="12"/>
        <end position="31"/>
    </location>
</feature>
<keyword evidence="1" id="KW-1133">Transmembrane helix</keyword>
<accession>E6UFU3</accession>
<evidence type="ECO:0008006" key="4">
    <source>
        <dbReference type="Google" id="ProtNLM"/>
    </source>
</evidence>
<proteinExistence type="predicted"/>
<dbReference type="eggNOG" id="COG4708">
    <property type="taxonomic scope" value="Bacteria"/>
</dbReference>
<dbReference type="STRING" id="697329.Rumal_2607"/>
<keyword evidence="1" id="KW-0812">Transmembrane</keyword>
<protein>
    <recommendedName>
        <fullName evidence="4">QueT transporter</fullName>
    </recommendedName>
</protein>
<dbReference type="PIRSF" id="PIRSF031501">
    <property type="entry name" value="QueT"/>
    <property type="match status" value="1"/>
</dbReference>
<evidence type="ECO:0000313" key="2">
    <source>
        <dbReference type="EMBL" id="ADU23082.1"/>
    </source>
</evidence>
<gene>
    <name evidence="2" type="ordered locus">Rumal_2607</name>
</gene>
<dbReference type="KEGG" id="ral:Rumal_2607"/>
<dbReference type="InterPro" id="IPR010387">
    <property type="entry name" value="QueT"/>
</dbReference>
<feature type="transmembrane region" description="Helical" evidence="1">
    <location>
        <begin position="71"/>
        <end position="90"/>
    </location>
</feature>
<dbReference type="RefSeq" id="WP_013499210.1">
    <property type="nucleotide sequence ID" value="NC_014833.1"/>
</dbReference>
<organism evidence="2 3">
    <name type="scientific">Ruminococcus albus (strain ATCC 27210 / DSM 20455 / JCM 14654 / NCDO 2250 / 7)</name>
    <dbReference type="NCBI Taxonomy" id="697329"/>
    <lineage>
        <taxon>Bacteria</taxon>
        <taxon>Bacillati</taxon>
        <taxon>Bacillota</taxon>
        <taxon>Clostridia</taxon>
        <taxon>Eubacteriales</taxon>
        <taxon>Oscillospiraceae</taxon>
        <taxon>Ruminococcus</taxon>
    </lineage>
</organism>